<dbReference type="InterPro" id="IPR004090">
    <property type="entry name" value="Chemotax_Me-accpt_rcpt"/>
</dbReference>
<dbReference type="OrthoDB" id="5337214at2"/>
<proteinExistence type="inferred from homology"/>
<evidence type="ECO:0000259" key="5">
    <source>
        <dbReference type="PROSITE" id="PS50111"/>
    </source>
</evidence>
<dbReference type="AlphaFoldDB" id="A0A4Q1B5X1"/>
<dbReference type="PANTHER" id="PTHR43531:SF11">
    <property type="entry name" value="METHYL-ACCEPTING CHEMOTAXIS PROTEIN 3"/>
    <property type="match status" value="1"/>
</dbReference>
<evidence type="ECO:0000256" key="3">
    <source>
        <dbReference type="PROSITE-ProRule" id="PRU00284"/>
    </source>
</evidence>
<protein>
    <submittedName>
        <fullName evidence="6">Chemotaxis protein</fullName>
    </submittedName>
</protein>
<comment type="caution">
    <text evidence="6">The sequence shown here is derived from an EMBL/GenBank/DDBJ whole genome shotgun (WGS) entry which is preliminary data.</text>
</comment>
<sequence>MFFKSNNNNEIIEALDKIEAFIKGDINKINLENHNSNNEIMKKVVNLSNLIEQKQQEDITIYGEIMICAEKLSDGFTDDRITKTTSNEKLNYIAKTFNKMSEKLETSLTKIDKVLDEYSHQNFLSSIDENIFRGGELKNLAKGVNYLKDEITKNLASTYRTSLVMQKESKVLLDNSTKLSEATSSQAASLEEASTAIEEITNRISTTSQTAKDMAEYGENVKKEINEGMSLSSRTVSAMNEINNSTNAVHEAIEMIDQIAFQTNILSLNAAVEAATAGEAGKGFAVVAGEVRNLANRSAEAAKQIKDLVENATSKANEGKDIADKMIEGYQILNENINETTKLIGNVVNASIEQERGISQINSTVSQIDILTQENANIAENVKSISFSLNKIADKNVEETMNMQFEGKENLKVRDRNRNENFQGKDRRNYNR</sequence>
<dbReference type="InterPro" id="IPR051310">
    <property type="entry name" value="MCP_chemotaxis"/>
</dbReference>
<dbReference type="RefSeq" id="WP_129060678.1">
    <property type="nucleotide sequence ID" value="NZ_NXIE01000001.1"/>
</dbReference>
<reference evidence="6 7" key="1">
    <citation type="submission" date="2017-09" db="EMBL/GenBank/DDBJ databases">
        <title>Genomics of the genus Arcobacter.</title>
        <authorList>
            <person name="Perez-Cataluna A."/>
            <person name="Figueras M.J."/>
            <person name="Salas-Masso N."/>
        </authorList>
    </citation>
    <scope>NUCLEOTIDE SEQUENCE [LARGE SCALE GENOMIC DNA]</scope>
    <source>
        <strain evidence="6 7">F156-34</strain>
    </source>
</reference>
<dbReference type="GO" id="GO:0016020">
    <property type="term" value="C:membrane"/>
    <property type="evidence" value="ECO:0007669"/>
    <property type="project" value="InterPro"/>
</dbReference>
<evidence type="ECO:0000313" key="7">
    <source>
        <dbReference type="Proteomes" id="UP000289718"/>
    </source>
</evidence>
<evidence type="ECO:0000256" key="4">
    <source>
        <dbReference type="SAM" id="MobiDB-lite"/>
    </source>
</evidence>
<organism evidence="6 7">
    <name type="scientific">Halarcobacter mediterraneus</name>
    <dbReference type="NCBI Taxonomy" id="2023153"/>
    <lineage>
        <taxon>Bacteria</taxon>
        <taxon>Pseudomonadati</taxon>
        <taxon>Campylobacterota</taxon>
        <taxon>Epsilonproteobacteria</taxon>
        <taxon>Campylobacterales</taxon>
        <taxon>Arcobacteraceae</taxon>
        <taxon>Halarcobacter</taxon>
    </lineage>
</organism>
<dbReference type="Gene3D" id="1.10.287.950">
    <property type="entry name" value="Methyl-accepting chemotaxis protein"/>
    <property type="match status" value="1"/>
</dbReference>
<feature type="domain" description="Methyl-accepting transducer" evidence="5">
    <location>
        <begin position="161"/>
        <end position="390"/>
    </location>
</feature>
<evidence type="ECO:0000313" key="6">
    <source>
        <dbReference type="EMBL" id="RXK14537.1"/>
    </source>
</evidence>
<keyword evidence="1" id="KW-0145">Chemotaxis</keyword>
<feature type="region of interest" description="Disordered" evidence="4">
    <location>
        <begin position="408"/>
        <end position="432"/>
    </location>
</feature>
<keyword evidence="3" id="KW-0807">Transducer</keyword>
<gene>
    <name evidence="6" type="ORF">CP965_03555</name>
</gene>
<dbReference type="GO" id="GO:0004888">
    <property type="term" value="F:transmembrane signaling receptor activity"/>
    <property type="evidence" value="ECO:0007669"/>
    <property type="project" value="InterPro"/>
</dbReference>
<evidence type="ECO:0000256" key="2">
    <source>
        <dbReference type="ARBA" id="ARBA00029447"/>
    </source>
</evidence>
<accession>A0A4Q1B5X1</accession>
<dbReference type="Proteomes" id="UP000289718">
    <property type="component" value="Unassembled WGS sequence"/>
</dbReference>
<dbReference type="GO" id="GO:0006935">
    <property type="term" value="P:chemotaxis"/>
    <property type="evidence" value="ECO:0007669"/>
    <property type="project" value="UniProtKB-KW"/>
</dbReference>
<name>A0A4Q1B5X1_9BACT</name>
<comment type="similarity">
    <text evidence="2">Belongs to the methyl-accepting chemotaxis (MCP) protein family.</text>
</comment>
<dbReference type="PROSITE" id="PS50111">
    <property type="entry name" value="CHEMOTAXIS_TRANSDUC_2"/>
    <property type="match status" value="1"/>
</dbReference>
<dbReference type="SUPFAM" id="SSF58104">
    <property type="entry name" value="Methyl-accepting chemotaxis protein (MCP) signaling domain"/>
    <property type="match status" value="1"/>
</dbReference>
<dbReference type="Pfam" id="PF00015">
    <property type="entry name" value="MCPsignal"/>
    <property type="match status" value="1"/>
</dbReference>
<dbReference type="PRINTS" id="PR00260">
    <property type="entry name" value="CHEMTRNSDUCR"/>
</dbReference>
<dbReference type="InterPro" id="IPR004089">
    <property type="entry name" value="MCPsignal_dom"/>
</dbReference>
<evidence type="ECO:0000256" key="1">
    <source>
        <dbReference type="ARBA" id="ARBA00022500"/>
    </source>
</evidence>
<keyword evidence="7" id="KW-1185">Reference proteome</keyword>
<dbReference type="GO" id="GO:0007165">
    <property type="term" value="P:signal transduction"/>
    <property type="evidence" value="ECO:0007669"/>
    <property type="project" value="UniProtKB-KW"/>
</dbReference>
<dbReference type="EMBL" id="NXIE01000001">
    <property type="protein sequence ID" value="RXK14537.1"/>
    <property type="molecule type" value="Genomic_DNA"/>
</dbReference>
<dbReference type="SMART" id="SM00283">
    <property type="entry name" value="MA"/>
    <property type="match status" value="1"/>
</dbReference>
<dbReference type="PANTHER" id="PTHR43531">
    <property type="entry name" value="PROTEIN ICFG"/>
    <property type="match status" value="1"/>
</dbReference>